<organism evidence="2">
    <name type="scientific">Pseudomonas syringae CC1417</name>
    <dbReference type="NCBI Taxonomy" id="1357272"/>
    <lineage>
        <taxon>Bacteria</taxon>
        <taxon>Pseudomonadati</taxon>
        <taxon>Pseudomonadota</taxon>
        <taxon>Gammaproteobacteria</taxon>
        <taxon>Pseudomonadales</taxon>
        <taxon>Pseudomonadaceae</taxon>
        <taxon>Pseudomonas</taxon>
        <taxon>Pseudomonas syringae</taxon>
    </lineage>
</organism>
<evidence type="ECO:0000313" key="2">
    <source>
        <dbReference type="EMBL" id="XCN66853.1"/>
    </source>
</evidence>
<feature type="coiled-coil region" evidence="1">
    <location>
        <begin position="51"/>
        <end position="78"/>
    </location>
</feature>
<dbReference type="AlphaFoldDB" id="A0AAU8LFK0"/>
<proteinExistence type="predicted"/>
<protein>
    <submittedName>
        <fullName evidence="2">DUF2514 domain-containing protein</fullName>
    </submittedName>
</protein>
<reference evidence="2" key="2">
    <citation type="submission" date="2024-07" db="EMBL/GenBank/DDBJ databases">
        <title>A complete genome sequence for Pseudomonas syringae CC1417.</title>
        <authorList>
            <person name="Baltrus D.A."/>
        </authorList>
    </citation>
    <scope>NUCLEOTIDE SEQUENCE</scope>
    <source>
        <strain evidence="2">CC1417</strain>
    </source>
</reference>
<accession>A0AAU8LFK0</accession>
<gene>
    <name evidence="2" type="ORF">N011_20540</name>
</gene>
<evidence type="ECO:0000256" key="1">
    <source>
        <dbReference type="SAM" id="Coils"/>
    </source>
</evidence>
<name>A0AAU8LFK0_PSESX</name>
<keyword evidence="1" id="KW-0175">Coiled coil</keyword>
<dbReference type="EMBL" id="CP159362">
    <property type="protein sequence ID" value="XCN66853.1"/>
    <property type="molecule type" value="Genomic_DNA"/>
</dbReference>
<sequence length="180" mass="18855">MTSLYARIGGALLILLAVAALYGAYRHGVSVTDLKWQAKWSAEVSTQSQAVANTTTEYRNEEQRRQSAANQVADHARQEQTAALNDAAVADTAGDRLRVEAGKLAASASCVPGDTGIAERGKNATRAAMVLSDLLSRADARAGELARYADKLAVGLQACEGAYRSLSRAASNEGGSLSGR</sequence>
<dbReference type="Pfam" id="PF10721">
    <property type="entry name" value="DUF2514"/>
    <property type="match status" value="1"/>
</dbReference>
<reference evidence="2" key="1">
    <citation type="journal article" date="2014" name="Genome Announc.">
        <title>Draft Genome Sequences of a Phylogenetically Diverse Suite of Pseudomonas syringae Strains from Multiple Source Populations.</title>
        <authorList>
            <person name="Baltrus D.A."/>
            <person name="Yourstone S."/>
            <person name="Lind A."/>
            <person name="Guilbaud C."/>
            <person name="Sands D.C."/>
            <person name="Jones C.D."/>
            <person name="Morris C.E."/>
            <person name="Dangl J.L."/>
        </authorList>
    </citation>
    <scope>NUCLEOTIDE SEQUENCE</scope>
    <source>
        <strain evidence="2">CC1417</strain>
    </source>
</reference>
<dbReference type="RefSeq" id="WP_024696135.1">
    <property type="nucleotide sequence ID" value="NZ_CP159362.1"/>
</dbReference>
<dbReference type="InterPro" id="IPR019659">
    <property type="entry name" value="DUF2514"/>
</dbReference>